<organism evidence="2 3">
    <name type="scientific">Bacteroides coprosuis DSM 18011</name>
    <dbReference type="NCBI Taxonomy" id="679937"/>
    <lineage>
        <taxon>Bacteria</taxon>
        <taxon>Pseudomonadati</taxon>
        <taxon>Bacteroidota</taxon>
        <taxon>Bacteroidia</taxon>
        <taxon>Bacteroidales</taxon>
        <taxon>Bacteroidaceae</taxon>
        <taxon>Bacteroides</taxon>
    </lineage>
</organism>
<protein>
    <recommendedName>
        <fullName evidence="1">Outer membrane protein beta-barrel domain-containing protein</fullName>
    </recommendedName>
</protein>
<dbReference type="HOGENOM" id="CLU_082049_2_0_10"/>
<proteinExistence type="predicted"/>
<evidence type="ECO:0000313" key="3">
    <source>
        <dbReference type="Proteomes" id="UP000018439"/>
    </source>
</evidence>
<accession>F3ZUK9</accession>
<feature type="domain" description="Outer membrane protein beta-barrel" evidence="1">
    <location>
        <begin position="28"/>
        <end position="201"/>
    </location>
</feature>
<keyword evidence="3" id="KW-1185">Reference proteome</keyword>
<sequence>MHKLRQIIILCLFLLTCNLVKAQIGDMRNILSVGGNAGININSVMFTPTVKQGTLIGPSFGVSARYISEKYFAMICGAQLEINFSQRGWKEQFDEQPENSYSRTMNYIEIPFLAHLAFGKEPTGVQFFIHLGPEIAFLISENEKFSDQFEASNVTMAQYGKTAENKFDYGITGGLGLEWKTKKAGNFLIEGRYYFGLSDFYNNSKKDYFDRSAHSVFTIKLSYLFDLIKK</sequence>
<dbReference type="InterPro" id="IPR025665">
    <property type="entry name" value="Beta-barrel_OMP_2"/>
</dbReference>
<dbReference type="eggNOG" id="ENOG502ZYU7">
    <property type="taxonomic scope" value="Bacteria"/>
</dbReference>
<dbReference type="OrthoDB" id="977141at2"/>
<name>F3ZUK9_9BACE</name>
<dbReference type="EMBL" id="CM001167">
    <property type="protein sequence ID" value="EGJ71174.1"/>
    <property type="molecule type" value="Genomic_DNA"/>
</dbReference>
<dbReference type="Pfam" id="PF13568">
    <property type="entry name" value="OMP_b-brl_2"/>
    <property type="match status" value="1"/>
</dbReference>
<evidence type="ECO:0000313" key="2">
    <source>
        <dbReference type="EMBL" id="EGJ71174.1"/>
    </source>
</evidence>
<dbReference type="Proteomes" id="UP000018439">
    <property type="component" value="Chromosome"/>
</dbReference>
<reference evidence="2 3" key="1">
    <citation type="journal article" date="2011" name="Stand. Genomic Sci.">
        <title>Non-contiguous finished genome sequence of Bacteroides coprosuis type strain (PC139).</title>
        <authorList>
            <person name="Land M."/>
            <person name="Held B."/>
            <person name="Gronow S."/>
            <person name="Abt B."/>
            <person name="Lucas S."/>
            <person name="Del Rio T.G."/>
            <person name="Nolan M."/>
            <person name="Tice H."/>
            <person name="Cheng J.F."/>
            <person name="Pitluck S."/>
            <person name="Liolios K."/>
            <person name="Pagani I."/>
            <person name="Ivanova N."/>
            <person name="Mavromatis K."/>
            <person name="Mikhailova N."/>
            <person name="Pati A."/>
            <person name="Tapia R."/>
            <person name="Han C."/>
            <person name="Goodwin L."/>
            <person name="Chen A."/>
            <person name="Palaniappan K."/>
            <person name="Hauser L."/>
            <person name="Brambilla E.M."/>
            <person name="Rohde M."/>
            <person name="Goker M."/>
            <person name="Detter J.C."/>
            <person name="Woyke T."/>
            <person name="Bristow J."/>
            <person name="Eisen J.A."/>
            <person name="Markowitz V."/>
            <person name="Hugenholtz P."/>
            <person name="Kyrpides N.C."/>
            <person name="Klenk H.P."/>
            <person name="Lapidus A."/>
        </authorList>
    </citation>
    <scope>NUCLEOTIDE SEQUENCE</scope>
    <source>
        <strain evidence="2 3">DSM 18011</strain>
    </source>
</reference>
<dbReference type="STRING" id="679937.Bcop_0967"/>
<evidence type="ECO:0000259" key="1">
    <source>
        <dbReference type="Pfam" id="PF13568"/>
    </source>
</evidence>
<dbReference type="AlphaFoldDB" id="F3ZUK9"/>
<gene>
    <name evidence="2" type="ORF">Bcop_0967</name>
</gene>